<dbReference type="EMBL" id="JAQIOY010000002">
    <property type="protein sequence ID" value="MDA7424549.1"/>
    <property type="molecule type" value="Genomic_DNA"/>
</dbReference>
<evidence type="ECO:0000313" key="4">
    <source>
        <dbReference type="Proteomes" id="UP001210720"/>
    </source>
</evidence>
<keyword evidence="1" id="KW-0547">Nucleotide-binding</keyword>
<keyword evidence="4" id="KW-1185">Reference proteome</keyword>
<proteinExistence type="predicted"/>
<name>A0ABT4XRG8_9RHOB</name>
<organism evidence="3 4">
    <name type="scientific">Thalassococcus lentus</name>
    <dbReference type="NCBI Taxonomy" id="1210524"/>
    <lineage>
        <taxon>Bacteria</taxon>
        <taxon>Pseudomonadati</taxon>
        <taxon>Pseudomonadota</taxon>
        <taxon>Alphaproteobacteria</taxon>
        <taxon>Rhodobacterales</taxon>
        <taxon>Roseobacteraceae</taxon>
        <taxon>Thalassococcus</taxon>
    </lineage>
</organism>
<gene>
    <name evidence="3" type="ORF">PFY00_07425</name>
</gene>
<dbReference type="InterPro" id="IPR037103">
    <property type="entry name" value="Tubulin/FtsZ-like_C"/>
</dbReference>
<dbReference type="Proteomes" id="UP001210720">
    <property type="component" value="Unassembled WGS sequence"/>
</dbReference>
<dbReference type="PANTHER" id="PTHR34784">
    <property type="entry name" value="50S RIBOSOMAL PROTEIN L34"/>
    <property type="match status" value="1"/>
</dbReference>
<dbReference type="Pfam" id="PF09585">
    <property type="entry name" value="Lin0512_fam"/>
    <property type="match status" value="1"/>
</dbReference>
<comment type="caution">
    <text evidence="3">The sequence shown here is derived from an EMBL/GenBank/DDBJ whole genome shotgun (WGS) entry which is preliminary data.</text>
</comment>
<protein>
    <submittedName>
        <fullName evidence="3">Lin0512 family protein</fullName>
    </submittedName>
</protein>
<keyword evidence="2" id="KW-0342">GTP-binding</keyword>
<reference evidence="3 4" key="1">
    <citation type="submission" date="2023-01" db="EMBL/GenBank/DDBJ databases">
        <title>Thalassococcus onchidii sp. nov., isolated from a marine invertebrate from the South China Sea.</title>
        <authorList>
            <person name="Xu S."/>
            <person name="Liu Z."/>
            <person name="Xu Y."/>
        </authorList>
    </citation>
    <scope>NUCLEOTIDE SEQUENCE [LARGE SCALE GENOMIC DNA]</scope>
    <source>
        <strain evidence="3 4">KCTC 32084</strain>
    </source>
</reference>
<sequence length="118" mass="12513">MQRLIIEMAIGTDLHGQDYTKAACRAVEQALRHASLPALSLPGMDQAEIRVHIGVQDPDRVDKQAVAACLPRSGADVTVALGGLDVAVEEGSIGAVTASAAIEVFLPKQDSWRLRPTD</sequence>
<accession>A0ABT4XRG8</accession>
<dbReference type="RefSeq" id="WP_271431902.1">
    <property type="nucleotide sequence ID" value="NZ_JAQIOY010000002.1"/>
</dbReference>
<dbReference type="InterPro" id="IPR011719">
    <property type="entry name" value="CHP02058"/>
</dbReference>
<evidence type="ECO:0000256" key="2">
    <source>
        <dbReference type="ARBA" id="ARBA00023134"/>
    </source>
</evidence>
<dbReference type="PANTHER" id="PTHR34784:SF1">
    <property type="entry name" value="50S RIBOSOMAL PROTEIN L34"/>
    <property type="match status" value="1"/>
</dbReference>
<dbReference type="Gene3D" id="3.30.1330.20">
    <property type="entry name" value="Tubulin/FtsZ, C-terminal domain"/>
    <property type="match status" value="1"/>
</dbReference>
<evidence type="ECO:0000256" key="1">
    <source>
        <dbReference type="ARBA" id="ARBA00022741"/>
    </source>
</evidence>
<evidence type="ECO:0000313" key="3">
    <source>
        <dbReference type="EMBL" id="MDA7424549.1"/>
    </source>
</evidence>
<dbReference type="NCBIfam" id="TIGR02058">
    <property type="entry name" value="lin0512_fam"/>
    <property type="match status" value="1"/>
</dbReference>